<reference evidence="1 2" key="1">
    <citation type="submission" date="2019-09" db="EMBL/GenBank/DDBJ databases">
        <title>Whole-genome sequence of the purple sulfur bacterium Thiohalocapsa marina DSM 19078.</title>
        <authorList>
            <person name="Kyndt J.A."/>
            <person name="Meyer T.E."/>
        </authorList>
    </citation>
    <scope>NUCLEOTIDE SEQUENCE [LARGE SCALE GENOMIC DNA]</scope>
    <source>
        <strain evidence="1 2">DSM 19078</strain>
    </source>
</reference>
<dbReference type="OrthoDB" id="5366220at2"/>
<evidence type="ECO:0000313" key="2">
    <source>
        <dbReference type="Proteomes" id="UP000322981"/>
    </source>
</evidence>
<dbReference type="GO" id="GO:0016740">
    <property type="term" value="F:transferase activity"/>
    <property type="evidence" value="ECO:0007669"/>
    <property type="project" value="UniProtKB-KW"/>
</dbReference>
<keyword evidence="1" id="KW-0808">Transferase</keyword>
<organism evidence="1 2">
    <name type="scientific">Thiohalocapsa marina</name>
    <dbReference type="NCBI Taxonomy" id="424902"/>
    <lineage>
        <taxon>Bacteria</taxon>
        <taxon>Pseudomonadati</taxon>
        <taxon>Pseudomonadota</taxon>
        <taxon>Gammaproteobacteria</taxon>
        <taxon>Chromatiales</taxon>
        <taxon>Chromatiaceae</taxon>
        <taxon>Thiohalocapsa</taxon>
    </lineage>
</organism>
<accession>A0A5M8FUF0</accession>
<dbReference type="AlphaFoldDB" id="A0A5M8FUF0"/>
<comment type="caution">
    <text evidence="1">The sequence shown here is derived from an EMBL/GenBank/DDBJ whole genome shotgun (WGS) entry which is preliminary data.</text>
</comment>
<dbReference type="EMBL" id="VWXX01000002">
    <property type="protein sequence ID" value="KAA6187415.1"/>
    <property type="molecule type" value="Genomic_DNA"/>
</dbReference>
<dbReference type="Proteomes" id="UP000322981">
    <property type="component" value="Unassembled WGS sequence"/>
</dbReference>
<dbReference type="Pfam" id="PF14907">
    <property type="entry name" value="NTP_transf_5"/>
    <property type="match status" value="1"/>
</dbReference>
<dbReference type="InterPro" id="IPR039498">
    <property type="entry name" value="NTP_transf_5"/>
</dbReference>
<sequence>MLNVFQQQTLQALQAWAQQAPAIEQARKLALLTPVADKIDHKAGPAPQRQLPAEQDPHIRWLHRQGLMPILASLLCHYEDAAGDEVTPDAARETWKRIRQSSIMRTLRMEAAGQTVANALNAWGPPWAIMKGFALARTLYDHPYMRGSADIDLLVRPKDHQAALQLLVAKGGTEVPSLKHSHEQCIVIQGVHVDVHKAPMRFGRLRVNPATDWVSRARKCPPYRFLAPHDELVLSLIHPAVTEYLTERAVRMLDVVLQVLRSEEQVDWSRVSFDIKRLGLANAAYATGIRINYLFPYEPDPIIPWSFLTDLGIGATRRRYWHYWMRRRPDQLYAVSPFLARVLFSIWLNDSARDWGRALSDKHASARVLRE</sequence>
<gene>
    <name evidence="1" type="ORF">F2Q65_02515</name>
</gene>
<name>A0A5M8FUF0_9GAMM</name>
<protein>
    <submittedName>
        <fullName evidence="1">Nucleotidyltransferase family protein</fullName>
    </submittedName>
</protein>
<proteinExistence type="predicted"/>
<keyword evidence="2" id="KW-1185">Reference proteome</keyword>
<dbReference type="Gene3D" id="3.30.460.40">
    <property type="match status" value="1"/>
</dbReference>
<dbReference type="RefSeq" id="WP_150090076.1">
    <property type="nucleotide sequence ID" value="NZ_JBFUOH010000084.1"/>
</dbReference>
<evidence type="ECO:0000313" key="1">
    <source>
        <dbReference type="EMBL" id="KAA6187415.1"/>
    </source>
</evidence>